<gene>
    <name evidence="1" type="ORF">SDC9_119736</name>
</gene>
<evidence type="ECO:0000313" key="1">
    <source>
        <dbReference type="EMBL" id="MPM72760.1"/>
    </source>
</evidence>
<name>A0A645C4R9_9ZZZZ</name>
<reference evidence="1" key="1">
    <citation type="submission" date="2019-08" db="EMBL/GenBank/DDBJ databases">
        <authorList>
            <person name="Kucharzyk K."/>
            <person name="Murdoch R.W."/>
            <person name="Higgins S."/>
            <person name="Loffler F."/>
        </authorList>
    </citation>
    <scope>NUCLEOTIDE SEQUENCE</scope>
</reference>
<organism evidence="1">
    <name type="scientific">bioreactor metagenome</name>
    <dbReference type="NCBI Taxonomy" id="1076179"/>
    <lineage>
        <taxon>unclassified sequences</taxon>
        <taxon>metagenomes</taxon>
        <taxon>ecological metagenomes</taxon>
    </lineage>
</organism>
<proteinExistence type="predicted"/>
<comment type="caution">
    <text evidence="1">The sequence shown here is derived from an EMBL/GenBank/DDBJ whole genome shotgun (WGS) entry which is preliminary data.</text>
</comment>
<sequence length="271" mass="29804">MSKAVCRLLNQTHRPAGFIIPVQAAVRPLHRREILLPVAQKVPPLQQLLFLAGTQLRPLQLLNLKRQAVHFAGLFRLVHPKGVHLAAQLRHRAIGGAVFPQRALQSPKGIQIRAVPLLVQKLLPVVLAVDIQKLPAKHPQLRYRHRPSVDPAEVFSVCVQLPLENQKALLVHRPAALGKAGKVRLHSGKLRTDHCPLAAGANQVPGGSAPQHRAQSVNDNGFSRAGFSGEGVEARAEMNVRLLDDCNVFNVQQLQHGFFPLFSVMILPFIC</sequence>
<accession>A0A645C4R9</accession>
<protein>
    <submittedName>
        <fullName evidence="1">Uncharacterized protein</fullName>
    </submittedName>
</protein>
<dbReference type="EMBL" id="VSSQ01024937">
    <property type="protein sequence ID" value="MPM72760.1"/>
    <property type="molecule type" value="Genomic_DNA"/>
</dbReference>
<dbReference type="AlphaFoldDB" id="A0A645C4R9"/>